<dbReference type="SUPFAM" id="SSF57716">
    <property type="entry name" value="Glucocorticoid receptor-like (DNA-binding domain)"/>
    <property type="match status" value="1"/>
</dbReference>
<dbReference type="Pfam" id="PF07776">
    <property type="entry name" value="zf-AD"/>
    <property type="match status" value="1"/>
</dbReference>
<accession>A0A182YJK5</accession>
<feature type="compositionally biased region" description="Basic residues" evidence="1">
    <location>
        <begin position="229"/>
        <end position="244"/>
    </location>
</feature>
<dbReference type="EnsemblMetazoa" id="ASTEI08641-RA">
    <property type="protein sequence ID" value="ASTEI08641-PA"/>
    <property type="gene ID" value="ASTEI08641"/>
</dbReference>
<dbReference type="VEuPathDB" id="VectorBase:ASTE010361"/>
<protein>
    <submittedName>
        <fullName evidence="2">Uncharacterized protein</fullName>
    </submittedName>
</protein>
<evidence type="ECO:0000256" key="1">
    <source>
        <dbReference type="SAM" id="MobiDB-lite"/>
    </source>
</evidence>
<dbReference type="STRING" id="30069.A0A182YJK5"/>
<reference evidence="2" key="2">
    <citation type="submission" date="2020-05" db="UniProtKB">
        <authorList>
            <consortium name="EnsemblMetazoa"/>
        </authorList>
    </citation>
    <scope>IDENTIFICATION</scope>
    <source>
        <strain evidence="2">Indian</strain>
    </source>
</reference>
<evidence type="ECO:0000313" key="3">
    <source>
        <dbReference type="Proteomes" id="UP000076408"/>
    </source>
</evidence>
<dbReference type="GO" id="GO:0005634">
    <property type="term" value="C:nucleus"/>
    <property type="evidence" value="ECO:0007669"/>
    <property type="project" value="InterPro"/>
</dbReference>
<dbReference type="Proteomes" id="UP000076408">
    <property type="component" value="Unassembled WGS sequence"/>
</dbReference>
<feature type="region of interest" description="Disordered" evidence="1">
    <location>
        <begin position="208"/>
        <end position="347"/>
    </location>
</feature>
<feature type="compositionally biased region" description="Polar residues" evidence="1">
    <location>
        <begin position="208"/>
        <end position="219"/>
    </location>
</feature>
<name>A0A182YJK5_ANOST</name>
<dbReference type="OMA" id="NTIDDAM"/>
<feature type="compositionally biased region" description="Polar residues" evidence="1">
    <location>
        <begin position="281"/>
        <end position="295"/>
    </location>
</feature>
<proteinExistence type="predicted"/>
<dbReference type="VEuPathDB" id="VectorBase:ASTEI20_039784"/>
<dbReference type="SMART" id="SM00868">
    <property type="entry name" value="zf-AD"/>
    <property type="match status" value="1"/>
</dbReference>
<dbReference type="GO" id="GO:0008270">
    <property type="term" value="F:zinc ion binding"/>
    <property type="evidence" value="ECO:0007669"/>
    <property type="project" value="UniProtKB-UniRule"/>
</dbReference>
<dbReference type="PROSITE" id="PS51915">
    <property type="entry name" value="ZAD"/>
    <property type="match status" value="1"/>
</dbReference>
<reference evidence="3" key="1">
    <citation type="journal article" date="2014" name="Genome Biol.">
        <title>Genome analysis of a major urban malaria vector mosquito, Anopheles stephensi.</title>
        <authorList>
            <person name="Jiang X."/>
            <person name="Peery A."/>
            <person name="Hall A.B."/>
            <person name="Sharma A."/>
            <person name="Chen X.G."/>
            <person name="Waterhouse R.M."/>
            <person name="Komissarov A."/>
            <person name="Riehle M.M."/>
            <person name="Shouche Y."/>
            <person name="Sharakhova M.V."/>
            <person name="Lawson D."/>
            <person name="Pakpour N."/>
            <person name="Arensburger P."/>
            <person name="Davidson V.L."/>
            <person name="Eiglmeier K."/>
            <person name="Emrich S."/>
            <person name="George P."/>
            <person name="Kennedy R.C."/>
            <person name="Mane S.P."/>
            <person name="Maslen G."/>
            <person name="Oringanje C."/>
            <person name="Qi Y."/>
            <person name="Settlage R."/>
            <person name="Tojo M."/>
            <person name="Tubio J.M."/>
            <person name="Unger M.F."/>
            <person name="Wang B."/>
            <person name="Vernick K.D."/>
            <person name="Ribeiro J.M."/>
            <person name="James A.A."/>
            <person name="Michel K."/>
            <person name="Riehle M.A."/>
            <person name="Luckhart S."/>
            <person name="Sharakhov I.V."/>
            <person name="Tu Z."/>
        </authorList>
    </citation>
    <scope>NUCLEOTIDE SEQUENCE [LARGE SCALE GENOMIC DNA]</scope>
    <source>
        <strain evidence="3">Indian</strain>
    </source>
</reference>
<dbReference type="AlphaFoldDB" id="A0A182YJK5"/>
<organism evidence="2 3">
    <name type="scientific">Anopheles stephensi</name>
    <name type="common">Indo-Pakistan malaria mosquito</name>
    <dbReference type="NCBI Taxonomy" id="30069"/>
    <lineage>
        <taxon>Eukaryota</taxon>
        <taxon>Metazoa</taxon>
        <taxon>Ecdysozoa</taxon>
        <taxon>Arthropoda</taxon>
        <taxon>Hexapoda</taxon>
        <taxon>Insecta</taxon>
        <taxon>Pterygota</taxon>
        <taxon>Neoptera</taxon>
        <taxon>Endopterygota</taxon>
        <taxon>Diptera</taxon>
        <taxon>Nematocera</taxon>
        <taxon>Culicoidea</taxon>
        <taxon>Culicidae</taxon>
        <taxon>Anophelinae</taxon>
        <taxon>Anopheles</taxon>
    </lineage>
</organism>
<evidence type="ECO:0000313" key="2">
    <source>
        <dbReference type="EnsemblMetazoa" id="ASTEI08641-PA"/>
    </source>
</evidence>
<keyword evidence="3" id="KW-1185">Reference proteome</keyword>
<dbReference type="VEuPathDB" id="VectorBase:ASTEI08641"/>
<sequence length="402" mass="44587">MIDVDQPCRVCLSEGTWNIFSSNVINDSLCTVASINHIRDKLQYVTQLQVDANDGLPLRICELCIVQLNLAYRFKQLAADSDSKLREQYRAKDTPPQCAIEDALIVEAMIQEDSEGFSFPTKQERDDCTSEISLGPTVVHEPSTEHYARINEASMFNGPMTPDPGTLPGMVYLQKDIINPAEDEAFINDIIKKEVISIPWPIVNDCTSSAGEGSASKRTPTPPKQSSGGKRKKSRKSPLKRRRLSASEGEAMDGLEKNLQLQQQLAKKAKKRRTAVVVPETTANRTEAPTGTTAGSAKHGLENRLQTQQQLAKKEEKQPTGPQTPTDSGGEEKESSKPSKATLRKRRLQKVLDSLRIDMVEDKLRERHSLQSGHTSQGILPLLSSSMKRRNSICVSVLPPWM</sequence>
<dbReference type="InterPro" id="IPR012934">
    <property type="entry name" value="Znf_AD"/>
</dbReference>